<feature type="region of interest" description="Disordered" evidence="1">
    <location>
        <begin position="1"/>
        <end position="43"/>
    </location>
</feature>
<reference evidence="2" key="1">
    <citation type="submission" date="2014-09" db="EMBL/GenBank/DDBJ databases">
        <authorList>
            <person name="Magalhaes I.L.F."/>
            <person name="Oliveira U."/>
            <person name="Santos F.R."/>
            <person name="Vidigal T.H.D.A."/>
            <person name="Brescovit A.D."/>
            <person name="Santos A.J."/>
        </authorList>
    </citation>
    <scope>NUCLEOTIDE SEQUENCE</scope>
    <source>
        <tissue evidence="2">Shoot tissue taken approximately 20 cm above the soil surface</tissue>
    </source>
</reference>
<protein>
    <submittedName>
        <fullName evidence="2">Uncharacterized protein</fullName>
    </submittedName>
</protein>
<reference evidence="2" key="2">
    <citation type="journal article" date="2015" name="Data Brief">
        <title>Shoot transcriptome of the giant reed, Arundo donax.</title>
        <authorList>
            <person name="Barrero R.A."/>
            <person name="Guerrero F.D."/>
            <person name="Moolhuijzen P."/>
            <person name="Goolsby J.A."/>
            <person name="Tidwell J."/>
            <person name="Bellgard S.E."/>
            <person name="Bellgard M.I."/>
        </authorList>
    </citation>
    <scope>NUCLEOTIDE SEQUENCE</scope>
    <source>
        <tissue evidence="2">Shoot tissue taken approximately 20 cm above the soil surface</tissue>
    </source>
</reference>
<dbReference type="EMBL" id="GBRH01273974">
    <property type="protein sequence ID" value="JAD23921.1"/>
    <property type="molecule type" value="Transcribed_RNA"/>
</dbReference>
<sequence>MPSRMATRAGSASCTWRSRVMKSKRGAESARSAPSSVSRRDSASATAFAAPGLYSTAKSKPNSFPTQWCWGMVANR</sequence>
<proteinExistence type="predicted"/>
<accession>A0A0A8YCV3</accession>
<evidence type="ECO:0000256" key="1">
    <source>
        <dbReference type="SAM" id="MobiDB-lite"/>
    </source>
</evidence>
<name>A0A0A8YCV3_ARUDO</name>
<feature type="compositionally biased region" description="Low complexity" evidence="1">
    <location>
        <begin position="29"/>
        <end position="43"/>
    </location>
</feature>
<dbReference type="AlphaFoldDB" id="A0A0A8YCV3"/>
<evidence type="ECO:0000313" key="2">
    <source>
        <dbReference type="EMBL" id="JAD23921.1"/>
    </source>
</evidence>
<organism evidence="2">
    <name type="scientific">Arundo donax</name>
    <name type="common">Giant reed</name>
    <name type="synonym">Donax arundinaceus</name>
    <dbReference type="NCBI Taxonomy" id="35708"/>
    <lineage>
        <taxon>Eukaryota</taxon>
        <taxon>Viridiplantae</taxon>
        <taxon>Streptophyta</taxon>
        <taxon>Embryophyta</taxon>
        <taxon>Tracheophyta</taxon>
        <taxon>Spermatophyta</taxon>
        <taxon>Magnoliopsida</taxon>
        <taxon>Liliopsida</taxon>
        <taxon>Poales</taxon>
        <taxon>Poaceae</taxon>
        <taxon>PACMAD clade</taxon>
        <taxon>Arundinoideae</taxon>
        <taxon>Arundineae</taxon>
        <taxon>Arundo</taxon>
    </lineage>
</organism>